<keyword evidence="1" id="KW-0472">Membrane</keyword>
<dbReference type="RefSeq" id="WP_146190471.1">
    <property type="nucleotide sequence ID" value="NZ_ONZF01000003.1"/>
</dbReference>
<gene>
    <name evidence="2" type="ORF">PAA8504_01804</name>
</gene>
<name>A0A2R8BV01_9RHOB</name>
<evidence type="ECO:0008006" key="4">
    <source>
        <dbReference type="Google" id="ProtNLM"/>
    </source>
</evidence>
<dbReference type="OrthoDB" id="7876207at2"/>
<dbReference type="EMBL" id="ONZF01000003">
    <property type="protein sequence ID" value="SPJ23982.1"/>
    <property type="molecule type" value="Genomic_DNA"/>
</dbReference>
<dbReference type="AlphaFoldDB" id="A0A2R8BV01"/>
<protein>
    <recommendedName>
        <fullName evidence="4">Flp pilus assembly protein TadG</fullName>
    </recommendedName>
</protein>
<proteinExistence type="predicted"/>
<dbReference type="Proteomes" id="UP000244912">
    <property type="component" value="Unassembled WGS sequence"/>
</dbReference>
<evidence type="ECO:0000313" key="2">
    <source>
        <dbReference type="EMBL" id="SPJ23982.1"/>
    </source>
</evidence>
<reference evidence="2 3" key="1">
    <citation type="submission" date="2018-03" db="EMBL/GenBank/DDBJ databases">
        <authorList>
            <person name="Keele B.F."/>
        </authorList>
    </citation>
    <scope>NUCLEOTIDE SEQUENCE [LARGE SCALE GENOMIC DNA]</scope>
    <source>
        <strain evidence="2 3">CECT 8504</strain>
    </source>
</reference>
<keyword evidence="1" id="KW-1133">Transmembrane helix</keyword>
<evidence type="ECO:0000256" key="1">
    <source>
        <dbReference type="SAM" id="Phobius"/>
    </source>
</evidence>
<keyword evidence="1" id="KW-0812">Transmembrane</keyword>
<keyword evidence="3" id="KW-1185">Reference proteome</keyword>
<evidence type="ECO:0000313" key="3">
    <source>
        <dbReference type="Proteomes" id="UP000244912"/>
    </source>
</evidence>
<sequence length="192" mass="21988">MRLIQRLSRRLMAFRRDESGSYTVETVLVLPFLVMTCLALLTFVDAYRTQISNLRITYSIADMLSREQFPATRQTVEGLGRVYDYLTVGDENTYMRISSVIWDETNARHILVWSDVTFPDSAIYKPQPHTEATLPDLADRIPVLADGDSIIVVETWMDYTPPFDVGFGGRRFANYTVVSPRFVPVLRYEGTS</sequence>
<accession>A0A2R8BV01</accession>
<organism evidence="2 3">
    <name type="scientific">Palleronia abyssalis</name>
    <dbReference type="NCBI Taxonomy" id="1501240"/>
    <lineage>
        <taxon>Bacteria</taxon>
        <taxon>Pseudomonadati</taxon>
        <taxon>Pseudomonadota</taxon>
        <taxon>Alphaproteobacteria</taxon>
        <taxon>Rhodobacterales</taxon>
        <taxon>Roseobacteraceae</taxon>
        <taxon>Palleronia</taxon>
    </lineage>
</organism>
<feature type="transmembrane region" description="Helical" evidence="1">
    <location>
        <begin position="21"/>
        <end position="44"/>
    </location>
</feature>